<organism evidence="3 4">
    <name type="scientific">Streptomyces cyaneochromogenes</name>
    <dbReference type="NCBI Taxonomy" id="2496836"/>
    <lineage>
        <taxon>Bacteria</taxon>
        <taxon>Bacillati</taxon>
        <taxon>Actinomycetota</taxon>
        <taxon>Actinomycetes</taxon>
        <taxon>Kitasatosporales</taxon>
        <taxon>Streptomycetaceae</taxon>
        <taxon>Streptomyces</taxon>
    </lineage>
</organism>
<keyword evidence="2" id="KW-0732">Signal</keyword>
<dbReference type="OrthoDB" id="4053801at2"/>
<evidence type="ECO:0000256" key="2">
    <source>
        <dbReference type="SAM" id="SignalP"/>
    </source>
</evidence>
<proteinExistence type="predicted"/>
<accession>A0A3Q9EUB8</accession>
<dbReference type="RefSeq" id="WP_126393200.1">
    <property type="nucleotide sequence ID" value="NZ_CP034539.1"/>
</dbReference>
<feature type="compositionally biased region" description="Basic and acidic residues" evidence="1">
    <location>
        <begin position="278"/>
        <end position="289"/>
    </location>
</feature>
<evidence type="ECO:0000313" key="3">
    <source>
        <dbReference type="EMBL" id="AZQ35727.1"/>
    </source>
</evidence>
<gene>
    <name evidence="3" type="ORF">EJ357_21340</name>
</gene>
<evidence type="ECO:0000313" key="4">
    <source>
        <dbReference type="Proteomes" id="UP000280298"/>
    </source>
</evidence>
<dbReference type="EMBL" id="CP034539">
    <property type="protein sequence ID" value="AZQ35727.1"/>
    <property type="molecule type" value="Genomic_DNA"/>
</dbReference>
<protein>
    <submittedName>
        <fullName evidence="3">Uncharacterized protein</fullName>
    </submittedName>
</protein>
<feature type="chain" id="PRO_5018666086" evidence="2">
    <location>
        <begin position="44"/>
        <end position="295"/>
    </location>
</feature>
<dbReference type="KEGG" id="scya:EJ357_21340"/>
<evidence type="ECO:0000256" key="1">
    <source>
        <dbReference type="SAM" id="MobiDB-lite"/>
    </source>
</evidence>
<feature type="signal peptide" evidence="2">
    <location>
        <begin position="1"/>
        <end position="43"/>
    </location>
</feature>
<dbReference type="AlphaFoldDB" id="A0A3Q9EUB8"/>
<reference evidence="3 4" key="1">
    <citation type="journal article" date="2019" name="Int. J. Syst. Evol. Microbiol.">
        <title>Streptomyces cyaneochromogenes sp. nov., a blue pigment-producing actinomycete from manganese-contaminated soil.</title>
        <authorList>
            <person name="Tang X."/>
            <person name="Zhao J."/>
            <person name="Li K."/>
            <person name="Chen Z."/>
            <person name="Sun Y."/>
            <person name="Gao J."/>
        </authorList>
    </citation>
    <scope>NUCLEOTIDE SEQUENCE [LARGE SCALE GENOMIC DNA]</scope>
    <source>
        <strain evidence="3 4">MK-45</strain>
    </source>
</reference>
<keyword evidence="4" id="KW-1185">Reference proteome</keyword>
<sequence length="295" mass="32145">MRLIRKSKLRKSAGNSVRKSALITASTALAISGVLTGTGSAQAAGNGPGGASNIRGTDPGNTDLLVERLCNQEPSLTGVYGAYNVDTGEFKTQDEYLRDVFGLWKPAGPWELFRGWCGYAEASTWSTKGETVRTSPWIGNHGSTDDKETFVSGYSTKTFAKKSVGGTISLSLAKSIFSGGVGGSAGYEWGWEKTSSFERRSEKSVPPCTQVAVTWTPYQRVVRVNPIFQVEDYQWNKGDGDVTTHTWRGRDASWKTIYSYGYYIDGTSDKLLPNGQPDGREDKVEEKLDPNTCAK</sequence>
<feature type="region of interest" description="Disordered" evidence="1">
    <location>
        <begin position="272"/>
        <end position="295"/>
    </location>
</feature>
<name>A0A3Q9EUB8_9ACTN</name>
<dbReference type="Proteomes" id="UP000280298">
    <property type="component" value="Chromosome"/>
</dbReference>